<evidence type="ECO:0000313" key="14">
    <source>
        <dbReference type="EMBL" id="MFD1952589.1"/>
    </source>
</evidence>
<gene>
    <name evidence="14" type="ORF">ACFSGX_17560</name>
</gene>
<dbReference type="InterPro" id="IPR036942">
    <property type="entry name" value="Beta-barrel_TonB_sf"/>
</dbReference>
<dbReference type="RefSeq" id="WP_380931600.1">
    <property type="nucleotide sequence ID" value="NZ_JBHUGS010000005.1"/>
</dbReference>
<keyword evidence="5 11" id="KW-0812">Transmembrane</keyword>
<comment type="similarity">
    <text evidence="11">Belongs to the TonB-dependent receptor family.</text>
</comment>
<evidence type="ECO:0000256" key="1">
    <source>
        <dbReference type="ARBA" id="ARBA00004571"/>
    </source>
</evidence>
<keyword evidence="2 11" id="KW-0813">Transport</keyword>
<keyword evidence="3 11" id="KW-1134">Transmembrane beta strand</keyword>
<keyword evidence="8" id="KW-0798">TonB box</keyword>
<evidence type="ECO:0000256" key="3">
    <source>
        <dbReference type="ARBA" id="ARBA00022452"/>
    </source>
</evidence>
<dbReference type="InterPro" id="IPR012910">
    <property type="entry name" value="Plug_dom"/>
</dbReference>
<keyword evidence="6" id="KW-0408">Iron</keyword>
<dbReference type="Pfam" id="PF07715">
    <property type="entry name" value="Plug"/>
    <property type="match status" value="1"/>
</dbReference>
<proteinExistence type="inferred from homology"/>
<accession>A0ABW4U0R5</accession>
<dbReference type="PANTHER" id="PTHR32552">
    <property type="entry name" value="FERRICHROME IRON RECEPTOR-RELATED"/>
    <property type="match status" value="1"/>
</dbReference>
<dbReference type="Gene3D" id="2.40.170.20">
    <property type="entry name" value="TonB-dependent receptor, beta-barrel domain"/>
    <property type="match status" value="1"/>
</dbReference>
<keyword evidence="7" id="KW-0406">Ion transport</keyword>
<dbReference type="Proteomes" id="UP001597400">
    <property type="component" value="Unassembled WGS sequence"/>
</dbReference>
<comment type="caution">
    <text evidence="14">The sequence shown here is derived from an EMBL/GenBank/DDBJ whole genome shotgun (WGS) entry which is preliminary data.</text>
</comment>
<keyword evidence="15" id="KW-1185">Reference proteome</keyword>
<feature type="signal peptide" evidence="12">
    <location>
        <begin position="1"/>
        <end position="30"/>
    </location>
</feature>
<evidence type="ECO:0000256" key="11">
    <source>
        <dbReference type="PROSITE-ProRule" id="PRU01360"/>
    </source>
</evidence>
<evidence type="ECO:0000256" key="8">
    <source>
        <dbReference type="ARBA" id="ARBA00023077"/>
    </source>
</evidence>
<evidence type="ECO:0000256" key="12">
    <source>
        <dbReference type="SAM" id="SignalP"/>
    </source>
</evidence>
<evidence type="ECO:0000256" key="9">
    <source>
        <dbReference type="ARBA" id="ARBA00023136"/>
    </source>
</evidence>
<organism evidence="14 15">
    <name type="scientific">Sphingomonas arantia</name>
    <dbReference type="NCBI Taxonomy" id="1460676"/>
    <lineage>
        <taxon>Bacteria</taxon>
        <taxon>Pseudomonadati</taxon>
        <taxon>Pseudomonadota</taxon>
        <taxon>Alphaproteobacteria</taxon>
        <taxon>Sphingomonadales</taxon>
        <taxon>Sphingomonadaceae</taxon>
        <taxon>Sphingomonas</taxon>
    </lineage>
</organism>
<comment type="subcellular location">
    <subcellularLocation>
        <location evidence="1 11">Cell outer membrane</location>
        <topology evidence="1 11">Multi-pass membrane protein</topology>
    </subcellularLocation>
</comment>
<keyword evidence="12" id="KW-0732">Signal</keyword>
<dbReference type="InterPro" id="IPR039426">
    <property type="entry name" value="TonB-dep_rcpt-like"/>
</dbReference>
<feature type="chain" id="PRO_5046793960" evidence="12">
    <location>
        <begin position="31"/>
        <end position="812"/>
    </location>
</feature>
<keyword evidence="10 11" id="KW-0998">Cell outer membrane</keyword>
<dbReference type="Gene3D" id="2.170.130.10">
    <property type="entry name" value="TonB-dependent receptor, plug domain"/>
    <property type="match status" value="1"/>
</dbReference>
<evidence type="ECO:0000256" key="5">
    <source>
        <dbReference type="ARBA" id="ARBA00022692"/>
    </source>
</evidence>
<evidence type="ECO:0000256" key="6">
    <source>
        <dbReference type="ARBA" id="ARBA00023004"/>
    </source>
</evidence>
<evidence type="ECO:0000313" key="15">
    <source>
        <dbReference type="Proteomes" id="UP001597400"/>
    </source>
</evidence>
<evidence type="ECO:0000256" key="2">
    <source>
        <dbReference type="ARBA" id="ARBA00022448"/>
    </source>
</evidence>
<dbReference type="InterPro" id="IPR037066">
    <property type="entry name" value="Plug_dom_sf"/>
</dbReference>
<evidence type="ECO:0000256" key="4">
    <source>
        <dbReference type="ARBA" id="ARBA00022496"/>
    </source>
</evidence>
<evidence type="ECO:0000259" key="13">
    <source>
        <dbReference type="Pfam" id="PF07715"/>
    </source>
</evidence>
<name>A0ABW4U0R5_9SPHN</name>
<dbReference type="EMBL" id="JBHUGS010000005">
    <property type="protein sequence ID" value="MFD1952589.1"/>
    <property type="molecule type" value="Genomic_DNA"/>
</dbReference>
<dbReference type="PANTHER" id="PTHR32552:SF81">
    <property type="entry name" value="TONB-DEPENDENT OUTER MEMBRANE RECEPTOR"/>
    <property type="match status" value="1"/>
</dbReference>
<sequence>MTTRLLRSMLLGGVALAAIPAAAAAQTAQAASPAPADPAAQPAGEDTTEIVVTGAPDLSGVLQKKDSSTLFGIDKPLVDTPRSITAVSEELLSRYNIKTVYDFTAVAAGTYTGSFFGVPGSIAIRGTVADNYFNGFQGIANYANYPTPVDAASDVEIVRGPPSPIYGSGQVGGFLNLTPKSARGDKTKYVDSVEGVVTSTIGSYKQREATADLAIPITIGDNRGGLALYGKIEDSNSFYRGMSPKSQVGQASFATDIGDKWTLDLSYQYIHSSGYLKNIGWNRVTQDLIDNGNYTAGRPIAQIVAPGAASITTEQYYAQTGGSALLFYAPSIGATVTPNDFTTLDPATVKTVKLSPRTTFLDPGVDINEATAHTGYGSLARSFDDDSVLKLQSFINTLDSDNYQSYGFATRFDATVTEQRLTYSRKDQLGDLLLQSVVGASYRHTKSRDLANLNDFALSEDRRDLSVGPTPDDRFNNPFGVADYAWATDIHSRIADLATFFVADATLGRVALTVGGRLDNYRVKATNTGAEVAGVFVTQKDRSSPFSYNASLSYKAPIATVYATYARAKSLQSTQGGSIDPATVESGAYVGGSKLAEIGIKTSQLGGRLYASLDAYTQQRSYLATPPTGERSVSAVRSRGIEAELRYLVTRSFGVTGTATYQKVRQLPTDGAGTFITVPAYLAGIPGTSGYGGYVFSNTNYLGLTDGYTLRTTPRFSSSVFATYDARGKWGLTGGVTYNSRTGGFLPGSIVLPRYALVKAGVYGVVGPVRIDVNVDNLFDKLYFMANSDTDANANVLPGVGRTVHVKATYRF</sequence>
<dbReference type="SUPFAM" id="SSF56935">
    <property type="entry name" value="Porins"/>
    <property type="match status" value="1"/>
</dbReference>
<keyword evidence="9 11" id="KW-0472">Membrane</keyword>
<dbReference type="PROSITE" id="PS52016">
    <property type="entry name" value="TONB_DEPENDENT_REC_3"/>
    <property type="match status" value="1"/>
</dbReference>
<evidence type="ECO:0000256" key="7">
    <source>
        <dbReference type="ARBA" id="ARBA00023065"/>
    </source>
</evidence>
<keyword evidence="14" id="KW-0675">Receptor</keyword>
<protein>
    <submittedName>
        <fullName evidence="14">TonB-dependent siderophore receptor</fullName>
    </submittedName>
</protein>
<reference evidence="15" key="1">
    <citation type="journal article" date="2019" name="Int. J. Syst. Evol. Microbiol.">
        <title>The Global Catalogue of Microorganisms (GCM) 10K type strain sequencing project: providing services to taxonomists for standard genome sequencing and annotation.</title>
        <authorList>
            <consortium name="The Broad Institute Genomics Platform"/>
            <consortium name="The Broad Institute Genome Sequencing Center for Infectious Disease"/>
            <person name="Wu L."/>
            <person name="Ma J."/>
        </authorList>
    </citation>
    <scope>NUCLEOTIDE SEQUENCE [LARGE SCALE GENOMIC DNA]</scope>
    <source>
        <strain evidence="15">CGMCC 1.12702</strain>
    </source>
</reference>
<keyword evidence="4" id="KW-0410">Iron transport</keyword>
<evidence type="ECO:0000256" key="10">
    <source>
        <dbReference type="ARBA" id="ARBA00023237"/>
    </source>
</evidence>
<feature type="domain" description="TonB-dependent receptor plug" evidence="13">
    <location>
        <begin position="77"/>
        <end position="173"/>
    </location>
</feature>